<evidence type="ECO:0000313" key="9">
    <source>
        <dbReference type="Proteomes" id="UP001158576"/>
    </source>
</evidence>
<sequence length="373" mass="40973">MNRWCYFEGAPDPAERVLGQCTGCRLYDGDVKTNYKDGTISVSTHKITYHGQNVTLFIPLRLIISANSVPGSWNHSPKVELFAQQWEQSLKPPGPQSTSRSNEVRFAVAKKRQEDFAVQIIQRALEERVWEKQARQSQTIPGILAASGKSRGIGAVVKSQEAKHEKENAMTSEGLQDLKKLMKHADDLAKLAQTAATKVDGQDEVAKLRSMMMSLGLENDNATGELGLEKELAVVCRPLIEKSGGMMVMEEAYCALNRARGSELVSPEEVYSAAKSISKTYPAAGLLFKKYDSGIAVLQDSSLSDAAVVERILALITEFPEGLTAENYSAKAGFSPIVAKEHLQMAELKGDLCRDDSSRGVKFFPNLFQLHSC</sequence>
<evidence type="ECO:0000256" key="4">
    <source>
        <dbReference type="ARBA" id="ARBA00022927"/>
    </source>
</evidence>
<dbReference type="InterPro" id="IPR021648">
    <property type="entry name" value="GLUE_dom"/>
</dbReference>
<dbReference type="Gene3D" id="1.10.10.10">
    <property type="entry name" value="Winged helix-like DNA-binding domain superfamily/Winged helix DNA-binding domain"/>
    <property type="match status" value="2"/>
</dbReference>
<comment type="subunit">
    <text evidence="6">Component of the endosomal sorting complex required for transport II (ESCRT-II).</text>
</comment>
<keyword evidence="3 6" id="KW-0813">Transport</keyword>
<dbReference type="InterPro" id="IPR036390">
    <property type="entry name" value="WH_DNA-bd_sf"/>
</dbReference>
<keyword evidence="6" id="KW-0967">Endosome</keyword>
<evidence type="ECO:0000256" key="3">
    <source>
        <dbReference type="ARBA" id="ARBA00022448"/>
    </source>
</evidence>
<dbReference type="PANTHER" id="PTHR13128">
    <property type="entry name" value="VACUOLAR PROTEIN-SORTING-ASSOCIATED PROTEIN 36"/>
    <property type="match status" value="1"/>
</dbReference>
<reference evidence="8 9" key="1">
    <citation type="submission" date="2021-04" db="EMBL/GenBank/DDBJ databases">
        <authorList>
            <person name="Bliznina A."/>
        </authorList>
    </citation>
    <scope>NUCLEOTIDE SEQUENCE [LARGE SCALE GENOMIC DNA]</scope>
</reference>
<name>A0ABN7SRS0_OIKDI</name>
<comment type="subcellular location">
    <subcellularLocation>
        <location evidence="6">Cytoplasm</location>
    </subcellularLocation>
    <subcellularLocation>
        <location evidence="6">Endosome</location>
    </subcellularLocation>
</comment>
<dbReference type="SUPFAM" id="SSF50729">
    <property type="entry name" value="PH domain-like"/>
    <property type="match status" value="1"/>
</dbReference>
<dbReference type="Gene3D" id="6.10.140.260">
    <property type="match status" value="1"/>
</dbReference>
<dbReference type="Proteomes" id="UP001158576">
    <property type="component" value="Chromosome 1"/>
</dbReference>
<dbReference type="EMBL" id="OU015566">
    <property type="protein sequence ID" value="CAG5105795.1"/>
    <property type="molecule type" value="Genomic_DNA"/>
</dbReference>
<dbReference type="Pfam" id="PF11605">
    <property type="entry name" value="Vps36_ESCRT-II"/>
    <property type="match status" value="1"/>
</dbReference>
<dbReference type="PANTHER" id="PTHR13128:SF12">
    <property type="entry name" value="VACUOLAR PROTEIN-SORTING-ASSOCIATED PROTEIN 36"/>
    <property type="match status" value="1"/>
</dbReference>
<comment type="similarity">
    <text evidence="1 6">Belongs to the VPS36 family.</text>
</comment>
<evidence type="ECO:0000256" key="6">
    <source>
        <dbReference type="RuleBase" id="RU367095"/>
    </source>
</evidence>
<dbReference type="SUPFAM" id="SSF46785">
    <property type="entry name" value="Winged helix' DNA-binding domain"/>
    <property type="match status" value="1"/>
</dbReference>
<organism evidence="8 9">
    <name type="scientific">Oikopleura dioica</name>
    <name type="common">Tunicate</name>
    <dbReference type="NCBI Taxonomy" id="34765"/>
    <lineage>
        <taxon>Eukaryota</taxon>
        <taxon>Metazoa</taxon>
        <taxon>Chordata</taxon>
        <taxon>Tunicata</taxon>
        <taxon>Appendicularia</taxon>
        <taxon>Copelata</taxon>
        <taxon>Oikopleuridae</taxon>
        <taxon>Oikopleura</taxon>
    </lineage>
</organism>
<comment type="function">
    <text evidence="6">Component of the ESCRT-II complex (endosomal sorting complex required for transport II), which is required for multivesicular body (MVB) formation and sorting of endosomal cargo proteins into MVBs.</text>
</comment>
<evidence type="ECO:0000256" key="2">
    <source>
        <dbReference type="ARBA" id="ARBA00017953"/>
    </source>
</evidence>
<dbReference type="InterPro" id="IPR037855">
    <property type="entry name" value="Vps36"/>
</dbReference>
<keyword evidence="4 6" id="KW-0653">Protein transport</keyword>
<evidence type="ECO:0000256" key="1">
    <source>
        <dbReference type="ARBA" id="ARBA00009697"/>
    </source>
</evidence>
<evidence type="ECO:0000256" key="5">
    <source>
        <dbReference type="ARBA" id="ARBA00030114"/>
    </source>
</evidence>
<dbReference type="Pfam" id="PF04157">
    <property type="entry name" value="EAP30"/>
    <property type="match status" value="1"/>
</dbReference>
<dbReference type="InterPro" id="IPR036388">
    <property type="entry name" value="WH-like_DNA-bd_sf"/>
</dbReference>
<accession>A0ABN7SRS0</accession>
<protein>
    <recommendedName>
        <fullName evidence="2 6">Vacuolar protein-sorting-associated protein 36</fullName>
    </recommendedName>
    <alternativeName>
        <fullName evidence="5 6">ESCRT-II complex subunit VPS36</fullName>
    </alternativeName>
</protein>
<dbReference type="InterPro" id="IPR011993">
    <property type="entry name" value="PH-like_dom_sf"/>
</dbReference>
<keyword evidence="9" id="KW-1185">Reference proteome</keyword>
<evidence type="ECO:0000259" key="7">
    <source>
        <dbReference type="Pfam" id="PF11605"/>
    </source>
</evidence>
<dbReference type="Gene3D" id="2.30.29.30">
    <property type="entry name" value="Pleckstrin-homology domain (PH domain)/Phosphotyrosine-binding domain (PTB)"/>
    <property type="match status" value="1"/>
</dbReference>
<gene>
    <name evidence="8" type="ORF">OKIOD_LOCUS11226</name>
</gene>
<dbReference type="InterPro" id="IPR040608">
    <property type="entry name" value="Snf8/Vps36"/>
</dbReference>
<proteinExistence type="inferred from homology"/>
<evidence type="ECO:0000313" key="8">
    <source>
        <dbReference type="EMBL" id="CAG5105795.1"/>
    </source>
</evidence>
<feature type="domain" description="GLUE N-terminal" evidence="7">
    <location>
        <begin position="12"/>
        <end position="84"/>
    </location>
</feature>
<keyword evidence="6" id="KW-0963">Cytoplasm</keyword>